<accession>A0A8S5UTD2</accession>
<sequence>MENNNTQIGIINEIGDLGLGFEELTEQQQEQVKENLKEKKDR</sequence>
<reference evidence="1" key="1">
    <citation type="journal article" date="2021" name="Proc. Natl. Acad. Sci. U.S.A.">
        <title>A Catalog of Tens of Thousands of Viruses from Human Metagenomes Reveals Hidden Associations with Chronic Diseases.</title>
        <authorList>
            <person name="Tisza M.J."/>
            <person name="Buck C.B."/>
        </authorList>
    </citation>
    <scope>NUCLEOTIDE SEQUENCE</scope>
    <source>
        <strain evidence="1">CtYA416</strain>
    </source>
</reference>
<name>A0A8S5UTD2_9CAUD</name>
<dbReference type="EMBL" id="BK016136">
    <property type="protein sequence ID" value="DAF97743.1"/>
    <property type="molecule type" value="Genomic_DNA"/>
</dbReference>
<protein>
    <submittedName>
        <fullName evidence="1">Uncharacterized protein</fullName>
    </submittedName>
</protein>
<evidence type="ECO:0000313" key="1">
    <source>
        <dbReference type="EMBL" id="DAF97743.1"/>
    </source>
</evidence>
<organism evidence="1">
    <name type="scientific">Myoviridae sp. ctYA416</name>
    <dbReference type="NCBI Taxonomy" id="2825125"/>
    <lineage>
        <taxon>Viruses</taxon>
        <taxon>Duplodnaviria</taxon>
        <taxon>Heunggongvirae</taxon>
        <taxon>Uroviricota</taxon>
        <taxon>Caudoviricetes</taxon>
    </lineage>
</organism>
<proteinExistence type="predicted"/>